<evidence type="ECO:0000313" key="1">
    <source>
        <dbReference type="EMBL" id="KRZ40677.1"/>
    </source>
</evidence>
<organism evidence="1 2">
    <name type="scientific">Trichinella pseudospiralis</name>
    <name type="common">Parasitic roundworm</name>
    <dbReference type="NCBI Taxonomy" id="6337"/>
    <lineage>
        <taxon>Eukaryota</taxon>
        <taxon>Metazoa</taxon>
        <taxon>Ecdysozoa</taxon>
        <taxon>Nematoda</taxon>
        <taxon>Enoplea</taxon>
        <taxon>Dorylaimia</taxon>
        <taxon>Trichinellida</taxon>
        <taxon>Trichinellidae</taxon>
        <taxon>Trichinella</taxon>
    </lineage>
</organism>
<evidence type="ECO:0000313" key="2">
    <source>
        <dbReference type="Proteomes" id="UP000054826"/>
    </source>
</evidence>
<proteinExistence type="predicted"/>
<dbReference type="AlphaFoldDB" id="A0A0V1K1I5"/>
<comment type="caution">
    <text evidence="1">The sequence shown here is derived from an EMBL/GenBank/DDBJ whole genome shotgun (WGS) entry which is preliminary data.</text>
</comment>
<accession>A0A0V1K1I5</accession>
<dbReference type="Proteomes" id="UP000054826">
    <property type="component" value="Unassembled WGS sequence"/>
</dbReference>
<sequence>MKSMFCNKNWGKSRFVYAHIGRKRTDFYMLTLGCFFFDGNEGKNTGGRIVLFTEIVTNS</sequence>
<gene>
    <name evidence="1" type="ORF">T4C_13818</name>
</gene>
<protein>
    <submittedName>
        <fullName evidence="1">Uncharacterized protein</fullName>
    </submittedName>
</protein>
<reference evidence="1 2" key="1">
    <citation type="submission" date="2015-01" db="EMBL/GenBank/DDBJ databases">
        <title>Evolution of Trichinella species and genotypes.</title>
        <authorList>
            <person name="Korhonen P.K."/>
            <person name="Edoardo P."/>
            <person name="Giuseppe L.R."/>
            <person name="Gasser R.B."/>
        </authorList>
    </citation>
    <scope>NUCLEOTIDE SEQUENCE [LARGE SCALE GENOMIC DNA]</scope>
    <source>
        <strain evidence="1">ISS176</strain>
    </source>
</reference>
<dbReference type="EMBL" id="JYDV01000025">
    <property type="protein sequence ID" value="KRZ40677.1"/>
    <property type="molecule type" value="Genomic_DNA"/>
</dbReference>
<name>A0A0V1K1I5_TRIPS</name>